<keyword evidence="2 7" id="KW-0813">Transport</keyword>
<keyword evidence="10" id="KW-1185">Reference proteome</keyword>
<evidence type="ECO:0000313" key="10">
    <source>
        <dbReference type="Proteomes" id="UP000249590"/>
    </source>
</evidence>
<evidence type="ECO:0000256" key="3">
    <source>
        <dbReference type="ARBA" id="ARBA00022475"/>
    </source>
</evidence>
<evidence type="ECO:0000256" key="2">
    <source>
        <dbReference type="ARBA" id="ARBA00022448"/>
    </source>
</evidence>
<dbReference type="OrthoDB" id="9799271at2"/>
<evidence type="ECO:0000256" key="5">
    <source>
        <dbReference type="ARBA" id="ARBA00022989"/>
    </source>
</evidence>
<feature type="transmembrane region" description="Helical" evidence="7">
    <location>
        <begin position="196"/>
        <end position="214"/>
    </location>
</feature>
<keyword evidence="3" id="KW-1003">Cell membrane</keyword>
<evidence type="ECO:0000259" key="8">
    <source>
        <dbReference type="PROSITE" id="PS50928"/>
    </source>
</evidence>
<comment type="similarity">
    <text evidence="7">Belongs to the binding-protein-dependent transport system permease family.</text>
</comment>
<name>A0A8B2NNV4_9HYPH</name>
<keyword evidence="5 7" id="KW-1133">Transmembrane helix</keyword>
<dbReference type="PANTHER" id="PTHR30151">
    <property type="entry name" value="ALKANE SULFONATE ABC TRANSPORTER-RELATED, MEMBRANE SUBUNIT"/>
    <property type="match status" value="1"/>
</dbReference>
<dbReference type="SUPFAM" id="SSF161098">
    <property type="entry name" value="MetI-like"/>
    <property type="match status" value="1"/>
</dbReference>
<dbReference type="GO" id="GO:0055085">
    <property type="term" value="P:transmembrane transport"/>
    <property type="evidence" value="ECO:0007669"/>
    <property type="project" value="InterPro"/>
</dbReference>
<feature type="transmembrane region" description="Helical" evidence="7">
    <location>
        <begin position="157"/>
        <end position="176"/>
    </location>
</feature>
<evidence type="ECO:0000256" key="1">
    <source>
        <dbReference type="ARBA" id="ARBA00004651"/>
    </source>
</evidence>
<keyword evidence="6 7" id="KW-0472">Membrane</keyword>
<feature type="transmembrane region" description="Helical" evidence="7">
    <location>
        <begin position="38"/>
        <end position="58"/>
    </location>
</feature>
<dbReference type="InterPro" id="IPR000515">
    <property type="entry name" value="MetI-like"/>
</dbReference>
<dbReference type="CDD" id="cd06261">
    <property type="entry name" value="TM_PBP2"/>
    <property type="match status" value="1"/>
</dbReference>
<dbReference type="EMBL" id="QHHQ01000007">
    <property type="protein sequence ID" value="RAH98397.1"/>
    <property type="molecule type" value="Genomic_DNA"/>
</dbReference>
<dbReference type="InterPro" id="IPR035906">
    <property type="entry name" value="MetI-like_sf"/>
</dbReference>
<dbReference type="Gene3D" id="1.10.3720.10">
    <property type="entry name" value="MetI-like"/>
    <property type="match status" value="1"/>
</dbReference>
<gene>
    <name evidence="9" type="ORF">DLJ53_27260</name>
</gene>
<protein>
    <submittedName>
        <fullName evidence="9">ABC transporter permease</fullName>
    </submittedName>
</protein>
<keyword evidence="4 7" id="KW-0812">Transmembrane</keyword>
<dbReference type="PROSITE" id="PS50928">
    <property type="entry name" value="ABC_TM1"/>
    <property type="match status" value="1"/>
</dbReference>
<evidence type="ECO:0000256" key="4">
    <source>
        <dbReference type="ARBA" id="ARBA00022692"/>
    </source>
</evidence>
<feature type="transmembrane region" description="Helical" evidence="7">
    <location>
        <begin position="87"/>
        <end position="117"/>
    </location>
</feature>
<organism evidence="9 10">
    <name type="scientific">Acuticoccus sediminis</name>
    <dbReference type="NCBI Taxonomy" id="2184697"/>
    <lineage>
        <taxon>Bacteria</taxon>
        <taxon>Pseudomonadati</taxon>
        <taxon>Pseudomonadota</taxon>
        <taxon>Alphaproteobacteria</taxon>
        <taxon>Hyphomicrobiales</taxon>
        <taxon>Amorphaceae</taxon>
        <taxon>Acuticoccus</taxon>
    </lineage>
</organism>
<evidence type="ECO:0000313" key="9">
    <source>
        <dbReference type="EMBL" id="RAH98397.1"/>
    </source>
</evidence>
<feature type="transmembrane region" description="Helical" evidence="7">
    <location>
        <begin position="129"/>
        <end position="151"/>
    </location>
</feature>
<sequence>MTTASPTAAAAAPSTGLPAEAVSPELARFRARERRRKWLVLGCQLAFGLAFLAFWQFASGRLIQPFFVSSPTAVFAKLWDWTISGYLWYNLSITLLATGMGFAVGAGLGFVLGILFGRYRFVADVFEPYITAIYSLPKIALAPLFIMWFGIGLASKVAVSAAVVFFLVFLNTFSGVREVNPIYVHSTQIMGANSWAVMRTVIIPSATSWVITGLKVSVPYALVGTVIGEFMSANRGIGFVIAQSSALFDTTSVFTGLIVLAIVGSLINAGLKWAERYLLRWRA</sequence>
<dbReference type="Proteomes" id="UP000249590">
    <property type="component" value="Unassembled WGS sequence"/>
</dbReference>
<dbReference type="GO" id="GO:0005886">
    <property type="term" value="C:plasma membrane"/>
    <property type="evidence" value="ECO:0007669"/>
    <property type="project" value="UniProtKB-SubCell"/>
</dbReference>
<dbReference type="Pfam" id="PF00528">
    <property type="entry name" value="BPD_transp_1"/>
    <property type="match status" value="1"/>
</dbReference>
<comment type="subcellular location">
    <subcellularLocation>
        <location evidence="1 7">Cell membrane</location>
        <topology evidence="1 7">Multi-pass membrane protein</topology>
    </subcellularLocation>
</comment>
<comment type="caution">
    <text evidence="9">The sequence shown here is derived from an EMBL/GenBank/DDBJ whole genome shotgun (WGS) entry which is preliminary data.</text>
</comment>
<evidence type="ECO:0000256" key="7">
    <source>
        <dbReference type="RuleBase" id="RU363032"/>
    </source>
</evidence>
<reference evidence="9 10" key="1">
    <citation type="submission" date="2018-05" db="EMBL/GenBank/DDBJ databases">
        <title>Acuticoccus sediminis sp. nov., isolated from deep-sea sediment of Indian Ocean.</title>
        <authorList>
            <person name="Liu X."/>
            <person name="Lai Q."/>
            <person name="Du Y."/>
            <person name="Sun F."/>
            <person name="Zhang X."/>
            <person name="Wang S."/>
            <person name="Shao Z."/>
        </authorList>
    </citation>
    <scope>NUCLEOTIDE SEQUENCE [LARGE SCALE GENOMIC DNA]</scope>
    <source>
        <strain evidence="9 10">PTG4-2</strain>
    </source>
</reference>
<proteinExistence type="inferred from homology"/>
<dbReference type="AlphaFoldDB" id="A0A8B2NNV4"/>
<dbReference type="PANTHER" id="PTHR30151:SF20">
    <property type="entry name" value="ABC TRANSPORTER PERMEASE PROTEIN HI_0355-RELATED"/>
    <property type="match status" value="1"/>
</dbReference>
<feature type="transmembrane region" description="Helical" evidence="7">
    <location>
        <begin position="253"/>
        <end position="274"/>
    </location>
</feature>
<accession>A0A8B2NNV4</accession>
<feature type="domain" description="ABC transmembrane type-1" evidence="8">
    <location>
        <begin position="87"/>
        <end position="271"/>
    </location>
</feature>
<evidence type="ECO:0000256" key="6">
    <source>
        <dbReference type="ARBA" id="ARBA00023136"/>
    </source>
</evidence>